<evidence type="ECO:0000256" key="2">
    <source>
        <dbReference type="ARBA" id="ARBA00008834"/>
    </source>
</evidence>
<gene>
    <name evidence="15" type="ORF">UCRPC4_g05670</name>
</gene>
<dbReference type="EMBL" id="LCWF01000148">
    <property type="protein sequence ID" value="KKY17347.1"/>
    <property type="molecule type" value="Genomic_DNA"/>
</dbReference>
<feature type="chain" id="PRO_5002543196" description="endo-polygalacturonase" evidence="14">
    <location>
        <begin position="22"/>
        <end position="298"/>
    </location>
</feature>
<proteinExistence type="inferred from homology"/>
<feature type="signal peptide" evidence="14">
    <location>
        <begin position="1"/>
        <end position="21"/>
    </location>
</feature>
<dbReference type="Gene3D" id="2.160.20.10">
    <property type="entry name" value="Single-stranded right-handed beta-helix, Pectin lyase-like"/>
    <property type="match status" value="1"/>
</dbReference>
<keyword evidence="4" id="KW-0964">Secreted</keyword>
<dbReference type="PANTHER" id="PTHR31884">
    <property type="entry name" value="POLYGALACTURONASE"/>
    <property type="match status" value="1"/>
</dbReference>
<name>A0A0G2E2V1_PHACM</name>
<reference evidence="15 16" key="1">
    <citation type="submission" date="2015-05" db="EMBL/GenBank/DDBJ databases">
        <title>Distinctive expansion of gene families associated with plant cell wall degradation and secondary metabolism in the genomes of grapevine trunk pathogens.</title>
        <authorList>
            <person name="Lawrence D.P."/>
            <person name="Travadon R."/>
            <person name="Rolshausen P.E."/>
            <person name="Baumgartner K."/>
        </authorList>
    </citation>
    <scope>NUCLEOTIDE SEQUENCE [LARGE SCALE GENOMIC DNA]</scope>
    <source>
        <strain evidence="15">UCRPC4</strain>
    </source>
</reference>
<dbReference type="SMART" id="SM00710">
    <property type="entry name" value="PbH1"/>
    <property type="match status" value="4"/>
</dbReference>
<dbReference type="OrthoDB" id="1546079at2759"/>
<protein>
    <recommendedName>
        <fullName evidence="3">endo-polygalacturonase</fullName>
        <ecNumber evidence="3">3.2.1.15</ecNumber>
    </recommendedName>
</protein>
<evidence type="ECO:0000313" key="16">
    <source>
        <dbReference type="Proteomes" id="UP000053317"/>
    </source>
</evidence>
<keyword evidence="10" id="KW-0961">Cell wall biogenesis/degradation</keyword>
<sequence length="298" mass="30542">MPSYKFSLAVIALSSASAVLSNPIAAPAASPAPTSAPDINKRATTCTFTGSKGASFASKSKSSCSTIVLSAVAVPSGTTLDLTDLEDGTHTDLIMTDITIDNSDGDDNGAANTDGFDIGDSTGFTIKSATVYNQHDCVAINSGETIVFSGGYCSGGHGLSVGSVGGRSDNTVKGVTFESSTVINSQNGVRIKTVYDATGEVTDVTYKDITLSGITKYGIVIRQDYENGSPTGDPTTGVPITDCTFDEITGTVESDAVEIFILCGDDSCSDWTWEDIDITGGETSDGCENVPSGASCSE</sequence>
<comment type="catalytic activity">
    <reaction evidence="11">
        <text>(1,4-alpha-D-galacturonosyl)n+m + H2O = (1,4-alpha-D-galacturonosyl)n + (1,4-alpha-D-galacturonosyl)m.</text>
        <dbReference type="EC" id="3.2.1.15"/>
    </reaction>
</comment>
<dbReference type="InterPro" id="IPR000743">
    <property type="entry name" value="Glyco_hydro_28"/>
</dbReference>
<evidence type="ECO:0000256" key="3">
    <source>
        <dbReference type="ARBA" id="ARBA00012736"/>
    </source>
</evidence>
<dbReference type="GO" id="GO:0004650">
    <property type="term" value="F:polygalacturonase activity"/>
    <property type="evidence" value="ECO:0007669"/>
    <property type="project" value="UniProtKB-EC"/>
</dbReference>
<dbReference type="GO" id="GO:0071555">
    <property type="term" value="P:cell wall organization"/>
    <property type="evidence" value="ECO:0007669"/>
    <property type="project" value="UniProtKB-KW"/>
</dbReference>
<dbReference type="GO" id="GO:0005576">
    <property type="term" value="C:extracellular region"/>
    <property type="evidence" value="ECO:0007669"/>
    <property type="project" value="UniProtKB-SubCell"/>
</dbReference>
<dbReference type="InterPro" id="IPR006626">
    <property type="entry name" value="PbH1"/>
</dbReference>
<evidence type="ECO:0000256" key="10">
    <source>
        <dbReference type="ARBA" id="ARBA00023316"/>
    </source>
</evidence>
<dbReference type="GO" id="GO:0045490">
    <property type="term" value="P:pectin catabolic process"/>
    <property type="evidence" value="ECO:0007669"/>
    <property type="project" value="TreeGrafter"/>
</dbReference>
<organism evidence="15 16">
    <name type="scientific">Phaeomoniella chlamydospora</name>
    <name type="common">Phaeoacremonium chlamydosporum</name>
    <dbReference type="NCBI Taxonomy" id="158046"/>
    <lineage>
        <taxon>Eukaryota</taxon>
        <taxon>Fungi</taxon>
        <taxon>Dikarya</taxon>
        <taxon>Ascomycota</taxon>
        <taxon>Pezizomycotina</taxon>
        <taxon>Eurotiomycetes</taxon>
        <taxon>Chaetothyriomycetidae</taxon>
        <taxon>Phaeomoniellales</taxon>
        <taxon>Phaeomoniellaceae</taxon>
        <taxon>Phaeomoniella</taxon>
    </lineage>
</organism>
<dbReference type="InterPro" id="IPR011050">
    <property type="entry name" value="Pectin_lyase_fold/virulence"/>
</dbReference>
<evidence type="ECO:0000256" key="14">
    <source>
        <dbReference type="SAM" id="SignalP"/>
    </source>
</evidence>
<dbReference type="InterPro" id="IPR050434">
    <property type="entry name" value="Glycosyl_hydrlase_28"/>
</dbReference>
<evidence type="ECO:0000256" key="12">
    <source>
        <dbReference type="PROSITE-ProRule" id="PRU10052"/>
    </source>
</evidence>
<dbReference type="Proteomes" id="UP000053317">
    <property type="component" value="Unassembled WGS sequence"/>
</dbReference>
<dbReference type="EC" id="3.2.1.15" evidence="3"/>
<keyword evidence="16" id="KW-1185">Reference proteome</keyword>
<dbReference type="InterPro" id="IPR012334">
    <property type="entry name" value="Pectin_lyas_fold"/>
</dbReference>
<evidence type="ECO:0000256" key="8">
    <source>
        <dbReference type="ARBA" id="ARBA00023157"/>
    </source>
</evidence>
<dbReference type="PANTHER" id="PTHR31884:SF13">
    <property type="entry name" value="ENDOPOLYGALACTURONASE B"/>
    <property type="match status" value="1"/>
</dbReference>
<dbReference type="PROSITE" id="PS00502">
    <property type="entry name" value="POLYGALACTURONASE"/>
    <property type="match status" value="1"/>
</dbReference>
<evidence type="ECO:0000256" key="6">
    <source>
        <dbReference type="ARBA" id="ARBA00022737"/>
    </source>
</evidence>
<evidence type="ECO:0000256" key="9">
    <source>
        <dbReference type="ARBA" id="ARBA00023295"/>
    </source>
</evidence>
<dbReference type="AlphaFoldDB" id="A0A0G2E2V1"/>
<reference evidence="15 16" key="2">
    <citation type="submission" date="2015-05" db="EMBL/GenBank/DDBJ databases">
        <authorList>
            <person name="Morales-Cruz A."/>
            <person name="Amrine K.C."/>
            <person name="Cantu D."/>
        </authorList>
    </citation>
    <scope>NUCLEOTIDE SEQUENCE [LARGE SCALE GENOMIC DNA]</scope>
    <source>
        <strain evidence="15">UCRPC4</strain>
    </source>
</reference>
<comment type="subcellular location">
    <subcellularLocation>
        <location evidence="1">Secreted</location>
    </subcellularLocation>
</comment>
<keyword evidence="9 13" id="KW-0326">Glycosidase</keyword>
<evidence type="ECO:0000256" key="7">
    <source>
        <dbReference type="ARBA" id="ARBA00022801"/>
    </source>
</evidence>
<dbReference type="Pfam" id="PF00295">
    <property type="entry name" value="Glyco_hydro_28"/>
    <property type="match status" value="1"/>
</dbReference>
<keyword evidence="7 13" id="KW-0378">Hydrolase</keyword>
<evidence type="ECO:0000313" key="15">
    <source>
        <dbReference type="EMBL" id="KKY17347.1"/>
    </source>
</evidence>
<evidence type="ECO:0000256" key="11">
    <source>
        <dbReference type="ARBA" id="ARBA00034074"/>
    </source>
</evidence>
<keyword evidence="5 14" id="KW-0732">Signal</keyword>
<evidence type="ECO:0000256" key="1">
    <source>
        <dbReference type="ARBA" id="ARBA00004613"/>
    </source>
</evidence>
<evidence type="ECO:0000256" key="13">
    <source>
        <dbReference type="RuleBase" id="RU361169"/>
    </source>
</evidence>
<keyword evidence="8" id="KW-1015">Disulfide bond</keyword>
<comment type="similarity">
    <text evidence="2 13">Belongs to the glycosyl hydrolase 28 family.</text>
</comment>
<dbReference type="SUPFAM" id="SSF51126">
    <property type="entry name" value="Pectin lyase-like"/>
    <property type="match status" value="1"/>
</dbReference>
<evidence type="ECO:0000256" key="4">
    <source>
        <dbReference type="ARBA" id="ARBA00022525"/>
    </source>
</evidence>
<comment type="caution">
    <text evidence="15">The sequence shown here is derived from an EMBL/GenBank/DDBJ whole genome shotgun (WGS) entry which is preliminary data.</text>
</comment>
<evidence type="ECO:0000256" key="5">
    <source>
        <dbReference type="ARBA" id="ARBA00022729"/>
    </source>
</evidence>
<feature type="active site" evidence="12">
    <location>
        <position position="157"/>
    </location>
</feature>
<keyword evidence="6" id="KW-0677">Repeat</keyword>
<accession>A0A0G2E2V1</accession>